<dbReference type="PROSITE" id="PS51194">
    <property type="entry name" value="HELICASE_CTER"/>
    <property type="match status" value="1"/>
</dbReference>
<dbReference type="PROSITE" id="PS00039">
    <property type="entry name" value="DEAD_ATP_HELICASE"/>
    <property type="match status" value="1"/>
</dbReference>
<dbReference type="InterPro" id="IPR000629">
    <property type="entry name" value="RNA-helicase_DEAD-box_CS"/>
</dbReference>
<dbReference type="EC" id="3.6.4.13" evidence="6"/>
<dbReference type="Gene3D" id="3.40.50.300">
    <property type="entry name" value="P-loop containing nucleotide triphosphate hydrolases"/>
    <property type="match status" value="2"/>
</dbReference>
<dbReference type="GeneID" id="25900505"/>
<accession>A0A0L0GG99</accession>
<feature type="region of interest" description="Disordered" evidence="7">
    <location>
        <begin position="541"/>
        <end position="565"/>
    </location>
</feature>
<dbReference type="GO" id="GO:0016887">
    <property type="term" value="F:ATP hydrolysis activity"/>
    <property type="evidence" value="ECO:0007669"/>
    <property type="project" value="RHEA"/>
</dbReference>
<feature type="compositionally biased region" description="Basic and acidic residues" evidence="7">
    <location>
        <begin position="105"/>
        <end position="116"/>
    </location>
</feature>
<dbReference type="GO" id="GO:0003724">
    <property type="term" value="F:RNA helicase activity"/>
    <property type="evidence" value="ECO:0007669"/>
    <property type="project" value="UniProtKB-EC"/>
</dbReference>
<dbReference type="InterPro" id="IPR001650">
    <property type="entry name" value="Helicase_C-like"/>
</dbReference>
<keyword evidence="4 6" id="KW-0067">ATP-binding</keyword>
<comment type="similarity">
    <text evidence="6">Belongs to the DEAD box helicase family.</text>
</comment>
<evidence type="ECO:0000256" key="4">
    <source>
        <dbReference type="ARBA" id="ARBA00022840"/>
    </source>
</evidence>
<keyword evidence="11" id="KW-1185">Reference proteome</keyword>
<dbReference type="InterPro" id="IPR014001">
    <property type="entry name" value="Helicase_ATP-bd"/>
</dbReference>
<feature type="compositionally biased region" description="Low complexity" evidence="7">
    <location>
        <begin position="1025"/>
        <end position="1039"/>
    </location>
</feature>
<evidence type="ECO:0000256" key="3">
    <source>
        <dbReference type="ARBA" id="ARBA00022806"/>
    </source>
</evidence>
<dbReference type="InterPro" id="IPR025313">
    <property type="entry name" value="SPB4-like_CTE"/>
</dbReference>
<feature type="region of interest" description="Disordered" evidence="7">
    <location>
        <begin position="104"/>
        <end position="219"/>
    </location>
</feature>
<feature type="domain" description="Helicase C-terminal" evidence="9">
    <location>
        <begin position="668"/>
        <end position="856"/>
    </location>
</feature>
<feature type="compositionally biased region" description="Acidic residues" evidence="7">
    <location>
        <begin position="203"/>
        <end position="212"/>
    </location>
</feature>
<feature type="compositionally biased region" description="Polar residues" evidence="7">
    <location>
        <begin position="1069"/>
        <end position="1083"/>
    </location>
</feature>
<name>A0A0L0GG99_9EUKA</name>
<protein>
    <recommendedName>
        <fullName evidence="6">ATP-dependent RNA helicase</fullName>
        <ecNumber evidence="6">3.6.4.13</ecNumber>
    </recommendedName>
</protein>
<dbReference type="SMART" id="SM00487">
    <property type="entry name" value="DEXDc"/>
    <property type="match status" value="1"/>
</dbReference>
<reference evidence="10 11" key="1">
    <citation type="submission" date="2011-02" db="EMBL/GenBank/DDBJ databases">
        <title>The Genome Sequence of Sphaeroforma arctica JP610.</title>
        <authorList>
            <consortium name="The Broad Institute Genome Sequencing Platform"/>
            <person name="Russ C."/>
            <person name="Cuomo C."/>
            <person name="Young S.K."/>
            <person name="Zeng Q."/>
            <person name="Gargeya S."/>
            <person name="Alvarado L."/>
            <person name="Berlin A."/>
            <person name="Chapman S.B."/>
            <person name="Chen Z."/>
            <person name="Freedman E."/>
            <person name="Gellesch M."/>
            <person name="Goldberg J."/>
            <person name="Griggs A."/>
            <person name="Gujja S."/>
            <person name="Heilman E."/>
            <person name="Heiman D."/>
            <person name="Howarth C."/>
            <person name="Mehta T."/>
            <person name="Neiman D."/>
            <person name="Pearson M."/>
            <person name="Roberts A."/>
            <person name="Saif S."/>
            <person name="Shea T."/>
            <person name="Shenoy N."/>
            <person name="Sisk P."/>
            <person name="Stolte C."/>
            <person name="Sykes S."/>
            <person name="White J."/>
            <person name="Yandava C."/>
            <person name="Burger G."/>
            <person name="Gray M.W."/>
            <person name="Holland P.W.H."/>
            <person name="King N."/>
            <person name="Lang F.B.F."/>
            <person name="Roger A.J."/>
            <person name="Ruiz-Trillo I."/>
            <person name="Haas B."/>
            <person name="Nusbaum C."/>
            <person name="Birren B."/>
        </authorList>
    </citation>
    <scope>NUCLEOTIDE SEQUENCE [LARGE SCALE GENOMIC DNA]</scope>
    <source>
        <strain evidence="10 11">JP610</strain>
    </source>
</reference>
<evidence type="ECO:0000313" key="10">
    <source>
        <dbReference type="EMBL" id="KNC87866.1"/>
    </source>
</evidence>
<feature type="compositionally biased region" description="Polar residues" evidence="7">
    <location>
        <begin position="167"/>
        <end position="185"/>
    </location>
</feature>
<comment type="catalytic activity">
    <reaction evidence="6">
        <text>ATP + H2O = ADP + phosphate + H(+)</text>
        <dbReference type="Rhea" id="RHEA:13065"/>
        <dbReference type="ChEBI" id="CHEBI:15377"/>
        <dbReference type="ChEBI" id="CHEBI:15378"/>
        <dbReference type="ChEBI" id="CHEBI:30616"/>
        <dbReference type="ChEBI" id="CHEBI:43474"/>
        <dbReference type="ChEBI" id="CHEBI:456216"/>
        <dbReference type="EC" id="3.6.4.13"/>
    </reaction>
</comment>
<comment type="function">
    <text evidence="6">RNA helicase.</text>
</comment>
<dbReference type="Pfam" id="PF13959">
    <property type="entry name" value="CTE_SPB4"/>
    <property type="match status" value="1"/>
</dbReference>
<dbReference type="Pfam" id="PF00271">
    <property type="entry name" value="Helicase_C"/>
    <property type="match status" value="1"/>
</dbReference>
<dbReference type="STRING" id="667725.A0A0L0GG99"/>
<dbReference type="PANTHER" id="PTHR24031">
    <property type="entry name" value="RNA HELICASE"/>
    <property type="match status" value="1"/>
</dbReference>
<dbReference type="GO" id="GO:0003723">
    <property type="term" value="F:RNA binding"/>
    <property type="evidence" value="ECO:0007669"/>
    <property type="project" value="UniProtKB-UniRule"/>
</dbReference>
<feature type="compositionally biased region" description="Basic residues" evidence="7">
    <location>
        <begin position="33"/>
        <end position="50"/>
    </location>
</feature>
<dbReference type="RefSeq" id="XP_014161768.1">
    <property type="nucleotide sequence ID" value="XM_014306293.1"/>
</dbReference>
<feature type="compositionally biased region" description="Acidic residues" evidence="7">
    <location>
        <begin position="1"/>
        <end position="10"/>
    </location>
</feature>
<evidence type="ECO:0000259" key="8">
    <source>
        <dbReference type="PROSITE" id="PS51192"/>
    </source>
</evidence>
<keyword evidence="5 6" id="KW-0694">RNA-binding</keyword>
<feature type="compositionally biased region" description="Basic and acidic residues" evidence="7">
    <location>
        <begin position="1056"/>
        <end position="1066"/>
    </location>
</feature>
<dbReference type="eggNOG" id="KOG0348">
    <property type="taxonomic scope" value="Eukaryota"/>
</dbReference>
<feature type="region of interest" description="Disordered" evidence="7">
    <location>
        <begin position="956"/>
        <end position="1114"/>
    </location>
</feature>
<dbReference type="EMBL" id="KQ241597">
    <property type="protein sequence ID" value="KNC87866.1"/>
    <property type="molecule type" value="Genomic_DNA"/>
</dbReference>
<keyword evidence="3 6" id="KW-0347">Helicase</keyword>
<sequence>MPNADNDDDGLVLNLGSNIDQGPLYRDNGMPYHPRRNPRAKSKKMQKAPKKFAPVVFSVRPAANHNARSKNITKGHSNKNKDAKGKTPTLAAAEAAGITSIVTGDGDKATSHDANDRANANATDRAAQKGSRTEEKTEGSESAEQGKKRVQTEGQGSGSVAKKAKTEISSSSAPRGQEHISSLFSYNPEMPESLSQHNQDDTPLGEDDEDVTDLPSSHANNVFHDAKTFEALGVGSRLVRCMSERLGLLQPTTVQSAVIPLALSGRDVLAQSETGSGKTMAFLLPIVEILSSFETRVQRSDGIQALIISPTRELCLQILDVLETLLHPVHWIVPGHVIGGEKKKSEKARIRKGINVLVATPGRLVDHLSTTSSLNVSRCRMLVLDEADRLMELGFKKDLVTIINALNGYHPNFLEADSVGADRNAEGILKPKVVRDRFIAGKTIRRQNVLVSATLNSNVRLLAELALDNPARVVLQGDHGSDTVALAAADEETSASEGVPVVTEQMAKEALETIPETLNATAGDEENDASNSEDERVVDFMSDDEDEEKQESSVVEEAEAKGDEPVEVDVKDVDEIEEVAEADEGQGMDLDGDMDTTAPANIDTDTVEVERPYVWGGPEGEKTSEGGEKTEEAGDKIVDTPQPADAVVPAPFVPTGGNAATQFKTPAKLHQKYIAVPSKLRLVTLAALLRGECTDVKGNPTSKAIVFMSTCDLVDFVYEVFHARSTWGNKDKQGDTDAESPLFGRLHFVRLHGNMKQQERTQAFKKFSKAPTGVMICTDVAARGLDLPFVKWIIQYTIPAEVSDYVHRIGRTARLGESGSAAVFVTPGEADFIKVLEQQGMNVHSIEMNDVLGSLEKVTTVAFREKVIRQNGGKRGKAKELSNVVQSKATLLQMEIEEQVKATEDMRWLARNAFRSYLRGYMTYPKSMKAFMHIKNLHQGHVAKSFGMREAPSDVLKFNKHKPGGKKESQKDKQDAREKKQREKNTKTGGGPSQSTYKPRNIGDFNFTPDANPSKDFKGNPSHASGINRSSGSSKGNSVKGKDAGDGKGSMKGKGKGSDKAVRADRNVGGQNNKSSRGETTVKNYARASGYQSRVPLGMNGIDRSKYSRAPIGG</sequence>
<dbReference type="Pfam" id="PF00270">
    <property type="entry name" value="DEAD"/>
    <property type="match status" value="1"/>
</dbReference>
<dbReference type="SMART" id="SM01178">
    <property type="entry name" value="DUF4217"/>
    <property type="match status" value="1"/>
</dbReference>
<comment type="domain">
    <text evidence="6">The Q motif is unique to and characteristic of the DEAD box family of RNA helicases and controls ATP binding and hydrolysis.</text>
</comment>
<dbReference type="SUPFAM" id="SSF52540">
    <property type="entry name" value="P-loop containing nucleoside triphosphate hydrolases"/>
    <property type="match status" value="2"/>
</dbReference>
<feature type="domain" description="Helicase ATP-binding" evidence="8">
    <location>
        <begin position="259"/>
        <end position="473"/>
    </location>
</feature>
<evidence type="ECO:0000313" key="11">
    <source>
        <dbReference type="Proteomes" id="UP000054560"/>
    </source>
</evidence>
<dbReference type="OrthoDB" id="422663at2759"/>
<evidence type="ECO:0000256" key="1">
    <source>
        <dbReference type="ARBA" id="ARBA00022741"/>
    </source>
</evidence>
<dbReference type="CDD" id="cd18787">
    <property type="entry name" value="SF2_C_DEAD"/>
    <property type="match status" value="1"/>
</dbReference>
<feature type="compositionally biased region" description="Acidic residues" evidence="7">
    <location>
        <begin position="541"/>
        <end position="557"/>
    </location>
</feature>
<keyword evidence="2 6" id="KW-0378">Hydrolase</keyword>
<dbReference type="SMART" id="SM00490">
    <property type="entry name" value="HELICc"/>
    <property type="match status" value="1"/>
</dbReference>
<dbReference type="CDD" id="cd17949">
    <property type="entry name" value="DEADc_DDX31"/>
    <property type="match status" value="1"/>
</dbReference>
<evidence type="ECO:0000256" key="2">
    <source>
        <dbReference type="ARBA" id="ARBA00022801"/>
    </source>
</evidence>
<dbReference type="GO" id="GO:0005524">
    <property type="term" value="F:ATP binding"/>
    <property type="evidence" value="ECO:0007669"/>
    <property type="project" value="UniProtKB-UniRule"/>
</dbReference>
<feature type="region of interest" description="Disordered" evidence="7">
    <location>
        <begin position="1"/>
        <end position="90"/>
    </location>
</feature>
<dbReference type="AlphaFoldDB" id="A0A0L0GG99"/>
<evidence type="ECO:0000256" key="7">
    <source>
        <dbReference type="SAM" id="MobiDB-lite"/>
    </source>
</evidence>
<gene>
    <name evidence="10" type="ORF">SARC_00001</name>
</gene>
<organism evidence="10 11">
    <name type="scientific">Sphaeroforma arctica JP610</name>
    <dbReference type="NCBI Taxonomy" id="667725"/>
    <lineage>
        <taxon>Eukaryota</taxon>
        <taxon>Ichthyosporea</taxon>
        <taxon>Ichthyophonida</taxon>
        <taxon>Sphaeroforma</taxon>
    </lineage>
</organism>
<dbReference type="PROSITE" id="PS51192">
    <property type="entry name" value="HELICASE_ATP_BIND_1"/>
    <property type="match status" value="1"/>
</dbReference>
<feature type="compositionally biased region" description="Basic residues" evidence="7">
    <location>
        <begin position="67"/>
        <end position="78"/>
    </location>
</feature>
<dbReference type="Proteomes" id="UP000054560">
    <property type="component" value="Unassembled WGS sequence"/>
</dbReference>
<feature type="compositionally biased region" description="Basic and acidic residues" evidence="7">
    <location>
        <begin position="131"/>
        <end position="151"/>
    </location>
</feature>
<evidence type="ECO:0000256" key="5">
    <source>
        <dbReference type="ARBA" id="ARBA00022884"/>
    </source>
</evidence>
<dbReference type="InterPro" id="IPR027417">
    <property type="entry name" value="P-loop_NTPase"/>
</dbReference>
<keyword evidence="1 6" id="KW-0547">Nucleotide-binding</keyword>
<feature type="compositionally biased region" description="Basic and acidic residues" evidence="7">
    <location>
        <begin position="965"/>
        <end position="986"/>
    </location>
</feature>
<evidence type="ECO:0000259" key="9">
    <source>
        <dbReference type="PROSITE" id="PS51194"/>
    </source>
</evidence>
<evidence type="ECO:0000256" key="6">
    <source>
        <dbReference type="RuleBase" id="RU365068"/>
    </source>
</evidence>
<dbReference type="InterPro" id="IPR011545">
    <property type="entry name" value="DEAD/DEAH_box_helicase_dom"/>
</dbReference>
<proteinExistence type="inferred from homology"/>